<name>A0AA38RL06_9PEZI</name>
<dbReference type="AlphaFoldDB" id="A0AA38RL06"/>
<keyword evidence="5" id="KW-0812">Transmembrane</keyword>
<evidence type="ECO:0000256" key="1">
    <source>
        <dbReference type="ARBA" id="ARBA00022723"/>
    </source>
</evidence>
<evidence type="ECO:0000256" key="2">
    <source>
        <dbReference type="ARBA" id="ARBA00022771"/>
    </source>
</evidence>
<feature type="transmembrane region" description="Helical" evidence="5">
    <location>
        <begin position="217"/>
        <end position="240"/>
    </location>
</feature>
<evidence type="ECO:0000256" key="3">
    <source>
        <dbReference type="ARBA" id="ARBA00022833"/>
    </source>
</evidence>
<feature type="region of interest" description="Disordered" evidence="4">
    <location>
        <begin position="295"/>
        <end position="323"/>
    </location>
</feature>
<dbReference type="EMBL" id="JANBVO010000024">
    <property type="protein sequence ID" value="KAJ9141889.1"/>
    <property type="molecule type" value="Genomic_DNA"/>
</dbReference>
<evidence type="ECO:0000256" key="5">
    <source>
        <dbReference type="SAM" id="Phobius"/>
    </source>
</evidence>
<dbReference type="SUPFAM" id="SSF57850">
    <property type="entry name" value="RING/U-box"/>
    <property type="match status" value="1"/>
</dbReference>
<keyword evidence="8" id="KW-1185">Reference proteome</keyword>
<organism evidence="7 8">
    <name type="scientific">Pleurostoma richardsiae</name>
    <dbReference type="NCBI Taxonomy" id="41990"/>
    <lineage>
        <taxon>Eukaryota</taxon>
        <taxon>Fungi</taxon>
        <taxon>Dikarya</taxon>
        <taxon>Ascomycota</taxon>
        <taxon>Pezizomycotina</taxon>
        <taxon>Sordariomycetes</taxon>
        <taxon>Sordariomycetidae</taxon>
        <taxon>Calosphaeriales</taxon>
        <taxon>Pleurostomataceae</taxon>
        <taxon>Pleurostoma</taxon>
    </lineage>
</organism>
<feature type="domain" description="RING-CH-type" evidence="6">
    <location>
        <begin position="47"/>
        <end position="137"/>
    </location>
</feature>
<dbReference type="GO" id="GO:0008270">
    <property type="term" value="F:zinc ion binding"/>
    <property type="evidence" value="ECO:0007669"/>
    <property type="project" value="UniProtKB-KW"/>
</dbReference>
<gene>
    <name evidence="7" type="ORF">NKR23_g7562</name>
</gene>
<comment type="caution">
    <text evidence="7">The sequence shown here is derived from an EMBL/GenBank/DDBJ whole genome shotgun (WGS) entry which is preliminary data.</text>
</comment>
<feature type="compositionally biased region" description="Acidic residues" evidence="4">
    <location>
        <begin position="301"/>
        <end position="316"/>
    </location>
</feature>
<dbReference type="Proteomes" id="UP001174694">
    <property type="component" value="Unassembled WGS sequence"/>
</dbReference>
<feature type="transmembrane region" description="Helical" evidence="5">
    <location>
        <begin position="149"/>
        <end position="170"/>
    </location>
</feature>
<evidence type="ECO:0000313" key="8">
    <source>
        <dbReference type="Proteomes" id="UP001174694"/>
    </source>
</evidence>
<accession>A0AA38RL06</accession>
<dbReference type="PANTHER" id="PTHR46347">
    <property type="entry name" value="RING/FYVE/PHD ZINC FINGER SUPERFAMILY PROTEIN"/>
    <property type="match status" value="1"/>
</dbReference>
<keyword evidence="5" id="KW-1133">Transmembrane helix</keyword>
<dbReference type="Gene3D" id="3.30.40.10">
    <property type="entry name" value="Zinc/RING finger domain, C3HC4 (zinc finger)"/>
    <property type="match status" value="1"/>
</dbReference>
<reference evidence="7" key="1">
    <citation type="submission" date="2022-07" db="EMBL/GenBank/DDBJ databases">
        <title>Fungi with potential for degradation of polypropylene.</title>
        <authorList>
            <person name="Gostincar C."/>
        </authorList>
    </citation>
    <scope>NUCLEOTIDE SEQUENCE</scope>
    <source>
        <strain evidence="7">EXF-13308</strain>
    </source>
</reference>
<dbReference type="InterPro" id="IPR013083">
    <property type="entry name" value="Znf_RING/FYVE/PHD"/>
</dbReference>
<keyword evidence="3" id="KW-0862">Zinc</keyword>
<keyword evidence="5" id="KW-0472">Membrane</keyword>
<dbReference type="PANTHER" id="PTHR46347:SF1">
    <property type="entry name" value="RING_FYVE_PHD ZINC FINGER SUPERFAMILY PROTEIN"/>
    <property type="match status" value="1"/>
</dbReference>
<evidence type="ECO:0000313" key="7">
    <source>
        <dbReference type="EMBL" id="KAJ9141889.1"/>
    </source>
</evidence>
<feature type="transmembrane region" description="Helical" evidence="5">
    <location>
        <begin position="261"/>
        <end position="282"/>
    </location>
</feature>
<evidence type="ECO:0000256" key="4">
    <source>
        <dbReference type="SAM" id="MobiDB-lite"/>
    </source>
</evidence>
<dbReference type="Pfam" id="PF12906">
    <property type="entry name" value="RINGv"/>
    <property type="match status" value="1"/>
</dbReference>
<dbReference type="InterPro" id="IPR011016">
    <property type="entry name" value="Znf_RING-CH"/>
</dbReference>
<dbReference type="CDD" id="cd16495">
    <property type="entry name" value="RING_CH-C4HC3_MARCH"/>
    <property type="match status" value="1"/>
</dbReference>
<dbReference type="SMART" id="SM00744">
    <property type="entry name" value="RINGv"/>
    <property type="match status" value="1"/>
</dbReference>
<proteinExistence type="predicted"/>
<protein>
    <submittedName>
        <fullName evidence="7">Ring finger domain-containing protein</fullName>
    </submittedName>
</protein>
<sequence>MASVPTGSWSWPDDSSMPNPDPPTPDEPGSAQQSSSSGAEQPRQRPRRHYPPRTCRICLDVVQPTFDLDETSTSFFGTKPRVRYVSEDMGRLMSPCKCKGSQKYVHEGCLEAWRRSVPLSDRNYWKCPTCQYHYRLERLRMGHFLSSKLTRAALTLAIFFLTIFVLGFIADPIINLWLDPLGTIAETVVDFTDDFEDDYIDEPEGPSTWFEHLLKGLFSLGLLGFVKAFFAMGPWQWWNFRTSGLLGGTRRRGTGRDRLESVSWFVVMLGIMTFLGTVWKLISLMSSRVLEKASDRVVDVQGDDDDLEGEAEDDTTGESKKDQ</sequence>
<keyword evidence="1" id="KW-0479">Metal-binding</keyword>
<evidence type="ECO:0000259" key="6">
    <source>
        <dbReference type="PROSITE" id="PS51292"/>
    </source>
</evidence>
<feature type="region of interest" description="Disordered" evidence="4">
    <location>
        <begin position="1"/>
        <end position="51"/>
    </location>
</feature>
<keyword evidence="2" id="KW-0863">Zinc-finger</keyword>
<feature type="compositionally biased region" description="Low complexity" evidence="4">
    <location>
        <begin position="27"/>
        <end position="41"/>
    </location>
</feature>
<dbReference type="PROSITE" id="PS51292">
    <property type="entry name" value="ZF_RING_CH"/>
    <property type="match status" value="1"/>
</dbReference>